<evidence type="ECO:0000313" key="2">
    <source>
        <dbReference type="Proteomes" id="UP000823636"/>
    </source>
</evidence>
<dbReference type="Proteomes" id="UP000823636">
    <property type="component" value="Unassembled WGS sequence"/>
</dbReference>
<dbReference type="Pfam" id="PF00702">
    <property type="entry name" value="Hydrolase"/>
    <property type="match status" value="1"/>
</dbReference>
<protein>
    <submittedName>
        <fullName evidence="1">HAD hydrolase-like protein</fullName>
    </submittedName>
</protein>
<comment type="caution">
    <text evidence="1">The sequence shown here is derived from an EMBL/GenBank/DDBJ whole genome shotgun (WGS) entry which is preliminary data.</text>
</comment>
<dbReference type="AlphaFoldDB" id="A0A9D9E3C1"/>
<gene>
    <name evidence="1" type="ORF">IAC54_07840</name>
</gene>
<dbReference type="PANTHER" id="PTHR43481:SF4">
    <property type="entry name" value="GLYCEROL-1-PHOSPHATE PHOSPHOHYDROLASE 1-RELATED"/>
    <property type="match status" value="1"/>
</dbReference>
<dbReference type="InterPro" id="IPR023214">
    <property type="entry name" value="HAD_sf"/>
</dbReference>
<dbReference type="PANTHER" id="PTHR43481">
    <property type="entry name" value="FRUCTOSE-1-PHOSPHATE PHOSPHATASE"/>
    <property type="match status" value="1"/>
</dbReference>
<dbReference type="EMBL" id="JADIMW010000081">
    <property type="protein sequence ID" value="MBO8438789.1"/>
    <property type="molecule type" value="Genomic_DNA"/>
</dbReference>
<proteinExistence type="predicted"/>
<sequence>MEDTVTAAIRRYEQRRNCRFRFDALLSDMDGVLYDSMKYHAAAWAATMQGEGIECTSDEFYMHEGRTGKATINIYYRRDKGRDADDEETARIYAEKARRFVAFGKADLMPGAQKLMLHIKEAGVKTVLVTGSGQRSLLDKIEADYPGIFTPETMVTAFDVKKGKPDAEPYLMGLKKGGVASNNAAVLENAPLGVEAGVAAGIFTIAVNTGPLPDAALVEAGADLVFPDMASLYRQIDKIITYNR</sequence>
<dbReference type="SFLD" id="SFLDG01135">
    <property type="entry name" value="C1.5.6:_HAD__Beta-PGM__Phospha"/>
    <property type="match status" value="1"/>
</dbReference>
<accession>A0A9D9E3C1</accession>
<dbReference type="Gene3D" id="1.10.150.240">
    <property type="entry name" value="Putative phosphatase, domain 2"/>
    <property type="match status" value="1"/>
</dbReference>
<dbReference type="GO" id="GO:0050308">
    <property type="term" value="F:sugar-phosphatase activity"/>
    <property type="evidence" value="ECO:0007669"/>
    <property type="project" value="TreeGrafter"/>
</dbReference>
<evidence type="ECO:0000313" key="1">
    <source>
        <dbReference type="EMBL" id="MBO8438789.1"/>
    </source>
</evidence>
<reference evidence="1" key="1">
    <citation type="submission" date="2020-10" db="EMBL/GenBank/DDBJ databases">
        <authorList>
            <person name="Gilroy R."/>
        </authorList>
    </citation>
    <scope>NUCLEOTIDE SEQUENCE</scope>
    <source>
        <strain evidence="1">G3-4614</strain>
    </source>
</reference>
<dbReference type="SFLD" id="SFLDS00003">
    <property type="entry name" value="Haloacid_Dehalogenase"/>
    <property type="match status" value="1"/>
</dbReference>
<dbReference type="SUPFAM" id="SSF56784">
    <property type="entry name" value="HAD-like"/>
    <property type="match status" value="1"/>
</dbReference>
<dbReference type="InterPro" id="IPR051806">
    <property type="entry name" value="HAD-like_SPP"/>
</dbReference>
<dbReference type="Gene3D" id="3.40.50.1000">
    <property type="entry name" value="HAD superfamily/HAD-like"/>
    <property type="match status" value="1"/>
</dbReference>
<dbReference type="InterPro" id="IPR023198">
    <property type="entry name" value="PGP-like_dom2"/>
</dbReference>
<name>A0A9D9E3C1_9BACT</name>
<keyword evidence="1" id="KW-0378">Hydrolase</keyword>
<dbReference type="SFLD" id="SFLDG01129">
    <property type="entry name" value="C1.5:_HAD__Beta-PGM__Phosphata"/>
    <property type="match status" value="1"/>
</dbReference>
<reference evidence="1" key="2">
    <citation type="journal article" date="2021" name="PeerJ">
        <title>Extensive microbial diversity within the chicken gut microbiome revealed by metagenomics and culture.</title>
        <authorList>
            <person name="Gilroy R."/>
            <person name="Ravi A."/>
            <person name="Getino M."/>
            <person name="Pursley I."/>
            <person name="Horton D.L."/>
            <person name="Alikhan N.F."/>
            <person name="Baker D."/>
            <person name="Gharbi K."/>
            <person name="Hall N."/>
            <person name="Watson M."/>
            <person name="Adriaenssens E.M."/>
            <person name="Foster-Nyarko E."/>
            <person name="Jarju S."/>
            <person name="Secka A."/>
            <person name="Antonio M."/>
            <person name="Oren A."/>
            <person name="Chaudhuri R.R."/>
            <person name="La Ragione R."/>
            <person name="Hildebrand F."/>
            <person name="Pallen M.J."/>
        </authorList>
    </citation>
    <scope>NUCLEOTIDE SEQUENCE</scope>
    <source>
        <strain evidence="1">G3-4614</strain>
    </source>
</reference>
<dbReference type="InterPro" id="IPR036412">
    <property type="entry name" value="HAD-like_sf"/>
</dbReference>
<organism evidence="1 2">
    <name type="scientific">Candidatus Caccoplasma merdipullorum</name>
    <dbReference type="NCBI Taxonomy" id="2840718"/>
    <lineage>
        <taxon>Bacteria</taxon>
        <taxon>Pseudomonadati</taxon>
        <taxon>Bacteroidota</taxon>
        <taxon>Bacteroidia</taxon>
        <taxon>Bacteroidales</taxon>
        <taxon>Bacteroidaceae</taxon>
        <taxon>Bacteroidaceae incertae sedis</taxon>
        <taxon>Candidatus Caccoplasma</taxon>
    </lineage>
</organism>